<dbReference type="Proteomes" id="UP000009149">
    <property type="component" value="Chromosome"/>
</dbReference>
<accession>B3DXY4</accession>
<dbReference type="Pfam" id="PF02597">
    <property type="entry name" value="ThiS"/>
    <property type="match status" value="1"/>
</dbReference>
<feature type="compositionally biased region" description="Basic and acidic residues" evidence="1">
    <location>
        <begin position="1"/>
        <end position="15"/>
    </location>
</feature>
<dbReference type="RefSeq" id="WP_012464218.1">
    <property type="nucleotide sequence ID" value="NC_010794.1"/>
</dbReference>
<gene>
    <name evidence="2" type="primary">moaD</name>
    <name evidence="2" type="ordered locus">Minf_1882</name>
</gene>
<dbReference type="InterPro" id="IPR003749">
    <property type="entry name" value="ThiS/MoaD-like"/>
</dbReference>
<reference evidence="2 3" key="1">
    <citation type="journal article" date="2008" name="Biol. Direct">
        <title>Complete genome sequence of the extremely acidophilic methanotroph isolate V4, Methylacidiphilum infernorum, a representative of the bacterial phylum Verrucomicrobia.</title>
        <authorList>
            <person name="Hou S."/>
            <person name="Makarova K.S."/>
            <person name="Saw J.H."/>
            <person name="Senin P."/>
            <person name="Ly B.V."/>
            <person name="Zhou Z."/>
            <person name="Ren Y."/>
            <person name="Wang J."/>
            <person name="Galperin M.Y."/>
            <person name="Omelchenko M.V."/>
            <person name="Wolf Y.I."/>
            <person name="Yutin N."/>
            <person name="Koonin E.V."/>
            <person name="Stott M.B."/>
            <person name="Mountain B.W."/>
            <person name="Crowe M.A."/>
            <person name="Smirnova A.V."/>
            <person name="Dunfield P.F."/>
            <person name="Feng L."/>
            <person name="Wang L."/>
            <person name="Alam M."/>
        </authorList>
    </citation>
    <scope>NUCLEOTIDE SEQUENCE [LARGE SCALE GENOMIC DNA]</scope>
    <source>
        <strain evidence="3">Isolate V4</strain>
    </source>
</reference>
<evidence type="ECO:0000313" key="3">
    <source>
        <dbReference type="Proteomes" id="UP000009149"/>
    </source>
</evidence>
<evidence type="ECO:0000313" key="2">
    <source>
        <dbReference type="EMBL" id="ACD83936.1"/>
    </source>
</evidence>
<dbReference type="InterPro" id="IPR012675">
    <property type="entry name" value="Beta-grasp_dom_sf"/>
</dbReference>
<feature type="region of interest" description="Disordered" evidence="1">
    <location>
        <begin position="1"/>
        <end position="21"/>
    </location>
</feature>
<dbReference type="SUPFAM" id="SSF54285">
    <property type="entry name" value="MoaD/ThiS"/>
    <property type="match status" value="1"/>
</dbReference>
<organism evidence="2 3">
    <name type="scientific">Methylacidiphilum infernorum (isolate V4)</name>
    <name type="common">Methylokorus infernorum (strain V4)</name>
    <dbReference type="NCBI Taxonomy" id="481448"/>
    <lineage>
        <taxon>Bacteria</taxon>
        <taxon>Pseudomonadati</taxon>
        <taxon>Verrucomicrobiota</taxon>
        <taxon>Methylacidiphilae</taxon>
        <taxon>Methylacidiphilales</taxon>
        <taxon>Methylacidiphilaceae</taxon>
        <taxon>Methylacidiphilum (ex Ratnadevi et al. 2023)</taxon>
    </lineage>
</organism>
<protein>
    <submittedName>
        <fullName evidence="2">Molybdopterin converting factor, small subunit</fullName>
    </submittedName>
</protein>
<sequence>MNGQDRDGRKKELSKIDMGSDSSQKLKIVAFAQARSVLGFDEKVLSVGRSQSPREIVLAMEPLFFEKIPAARVALDCRYASWDQPIEEAQEMAIIPPVSGG</sequence>
<dbReference type="OrthoDB" id="196296at2"/>
<dbReference type="KEGG" id="min:Minf_1882"/>
<dbReference type="InterPro" id="IPR016155">
    <property type="entry name" value="Mopterin_synth/thiamin_S_b"/>
</dbReference>
<dbReference type="HOGENOM" id="CLU_2288213_0_0_0"/>
<dbReference type="STRING" id="481448.Minf_1882"/>
<dbReference type="AlphaFoldDB" id="B3DXY4"/>
<dbReference type="eggNOG" id="COG1977">
    <property type="taxonomic scope" value="Bacteria"/>
</dbReference>
<dbReference type="EMBL" id="CP000975">
    <property type="protein sequence ID" value="ACD83936.1"/>
    <property type="molecule type" value="Genomic_DNA"/>
</dbReference>
<dbReference type="CDD" id="cd00754">
    <property type="entry name" value="Ubl_MoaD"/>
    <property type="match status" value="1"/>
</dbReference>
<name>B3DXY4_METI4</name>
<evidence type="ECO:0000256" key="1">
    <source>
        <dbReference type="SAM" id="MobiDB-lite"/>
    </source>
</evidence>
<proteinExistence type="predicted"/>
<dbReference type="Gene3D" id="3.10.20.30">
    <property type="match status" value="1"/>
</dbReference>